<dbReference type="RefSeq" id="WP_182858573.1">
    <property type="nucleotide sequence ID" value="NZ_OMOH01000003.1"/>
</dbReference>
<sequence length="159" mass="16617">MAERSRLGDYISTIRSGVPHMISDIKELARAEIVPSAKHAGIGGLGVGVVAAFGLFLLHCLLWAAVFGIAIFFHAVVGFGWLGSMAFAFLTLALISLIIVIVFGVIAFAQFRKVKAPTATIAEAKASVSALSNAVTEGVSEAKRGVINRHSGDSSTYVG</sequence>
<keyword evidence="1" id="KW-0812">Transmembrane</keyword>
<keyword evidence="1" id="KW-0472">Membrane</keyword>
<keyword evidence="1" id="KW-1133">Transmembrane helix</keyword>
<organism evidence="2 3">
    <name type="scientific">Propionibacterium ruminifibrarum</name>
    <dbReference type="NCBI Taxonomy" id="1962131"/>
    <lineage>
        <taxon>Bacteria</taxon>
        <taxon>Bacillati</taxon>
        <taxon>Actinomycetota</taxon>
        <taxon>Actinomycetes</taxon>
        <taxon>Propionibacteriales</taxon>
        <taxon>Propionibacteriaceae</taxon>
        <taxon>Propionibacterium</taxon>
    </lineage>
</organism>
<proteinExistence type="predicted"/>
<dbReference type="Proteomes" id="UP000265962">
    <property type="component" value="Unassembled WGS sequence"/>
</dbReference>
<reference evidence="3" key="1">
    <citation type="submission" date="2018-02" db="EMBL/GenBank/DDBJ databases">
        <authorList>
            <person name="Hornung B."/>
        </authorList>
    </citation>
    <scope>NUCLEOTIDE SEQUENCE [LARGE SCALE GENOMIC DNA]</scope>
</reference>
<feature type="transmembrane region" description="Helical" evidence="1">
    <location>
        <begin position="85"/>
        <end position="109"/>
    </location>
</feature>
<evidence type="ECO:0000313" key="3">
    <source>
        <dbReference type="Proteomes" id="UP000265962"/>
    </source>
</evidence>
<dbReference type="AlphaFoldDB" id="A0A375I3S2"/>
<evidence type="ECO:0000256" key="1">
    <source>
        <dbReference type="SAM" id="Phobius"/>
    </source>
</evidence>
<dbReference type="EMBL" id="OMOH01000003">
    <property type="protein sequence ID" value="SPF67940.1"/>
    <property type="molecule type" value="Genomic_DNA"/>
</dbReference>
<feature type="transmembrane region" description="Helical" evidence="1">
    <location>
        <begin position="45"/>
        <end position="73"/>
    </location>
</feature>
<dbReference type="Pfam" id="PF07332">
    <property type="entry name" value="Phage_holin_3_6"/>
    <property type="match status" value="1"/>
</dbReference>
<keyword evidence="3" id="KW-1185">Reference proteome</keyword>
<gene>
    <name evidence="2" type="ORF">PROPJV5_0896</name>
</gene>
<dbReference type="InterPro" id="IPR009937">
    <property type="entry name" value="Phage_holin_3_6"/>
</dbReference>
<name>A0A375I3S2_9ACTN</name>
<protein>
    <submittedName>
        <fullName evidence="2">Actinobacterial Holin-X, holin superfamily III</fullName>
    </submittedName>
</protein>
<accession>A0A375I3S2</accession>
<evidence type="ECO:0000313" key="2">
    <source>
        <dbReference type="EMBL" id="SPF67940.1"/>
    </source>
</evidence>